<evidence type="ECO:0008006" key="3">
    <source>
        <dbReference type="Google" id="ProtNLM"/>
    </source>
</evidence>
<dbReference type="EMBL" id="JNHI01000106">
    <property type="protein sequence ID" value="KDS23781.1"/>
    <property type="molecule type" value="Genomic_DNA"/>
</dbReference>
<name>A0A078QMZ0_PHOVU</name>
<dbReference type="AlphaFoldDB" id="A0A078QMZ0"/>
<organism evidence="1 2">
    <name type="scientific">Phocaeicola vulgatus str. 3775 SL</name>
    <name type="common">B</name>
    <name type="synonym">iv</name>
    <dbReference type="NCBI Taxonomy" id="1339350"/>
    <lineage>
        <taxon>Bacteria</taxon>
        <taxon>Pseudomonadati</taxon>
        <taxon>Bacteroidota</taxon>
        <taxon>Bacteroidia</taxon>
        <taxon>Bacteroidales</taxon>
        <taxon>Bacteroidaceae</taxon>
        <taxon>Phocaeicola</taxon>
    </lineage>
</organism>
<reference evidence="1 2" key="1">
    <citation type="submission" date="2014-04" db="EMBL/GenBank/DDBJ databases">
        <authorList>
            <person name="Sears C."/>
            <person name="Carroll K."/>
            <person name="Sack B.R."/>
            <person name="Qadri F."/>
            <person name="Myers L.L."/>
            <person name="Chung G.-T."/>
            <person name="Escheverria P."/>
            <person name="Fraser C.M."/>
            <person name="Sadzewicz L."/>
            <person name="Shefchek K.A."/>
            <person name="Tallon L."/>
            <person name="Das S.P."/>
            <person name="Daugherty S."/>
            <person name="Mongodin E.F."/>
        </authorList>
    </citation>
    <scope>NUCLEOTIDE SEQUENCE [LARGE SCALE GENOMIC DNA]</scope>
    <source>
        <strain evidence="2">3775 SL(B) 10 (iv)</strain>
    </source>
</reference>
<dbReference type="PANTHER" id="PTHR42990:SF1">
    <property type="entry name" value="AAA+ ATPASE DOMAIN-CONTAINING PROTEIN"/>
    <property type="match status" value="1"/>
</dbReference>
<comment type="caution">
    <text evidence="1">The sequence shown here is derived from an EMBL/GenBank/DDBJ whole genome shotgun (WGS) entry which is preliminary data.</text>
</comment>
<sequence>MNLQKEGSGISRLQKPDKLFLENPNLMYALSASQIDIGNVRETFFANQLRYCHKINVSKESDFFIDGRYTFEVGGRHKGKQQINGLSDAYIVADDIEYGINNKIPLWLFGFLY</sequence>
<dbReference type="Proteomes" id="UP000028134">
    <property type="component" value="Unassembled WGS sequence"/>
</dbReference>
<evidence type="ECO:0000313" key="1">
    <source>
        <dbReference type="EMBL" id="KDS23781.1"/>
    </source>
</evidence>
<accession>A0A078QMZ0</accession>
<proteinExistence type="predicted"/>
<gene>
    <name evidence="1" type="ORF">M097_4768</name>
</gene>
<protein>
    <recommendedName>
        <fullName evidence="3">ATP-binding protein</fullName>
    </recommendedName>
</protein>
<dbReference type="PATRIC" id="fig|1339350.3.peg.4509"/>
<evidence type="ECO:0000313" key="2">
    <source>
        <dbReference type="Proteomes" id="UP000028134"/>
    </source>
</evidence>
<dbReference type="PANTHER" id="PTHR42990">
    <property type="entry name" value="ATPASE"/>
    <property type="match status" value="1"/>
</dbReference>